<dbReference type="InterPro" id="IPR007696">
    <property type="entry name" value="DNA_mismatch_repair_MutS_core"/>
</dbReference>
<evidence type="ECO:0000256" key="4">
    <source>
        <dbReference type="ARBA" id="ARBA00022840"/>
    </source>
</evidence>
<keyword evidence="4" id="KW-0067">ATP-binding</keyword>
<dbReference type="SMART" id="SM00534">
    <property type="entry name" value="MUTSac"/>
    <property type="match status" value="1"/>
</dbReference>
<dbReference type="InterPro" id="IPR000432">
    <property type="entry name" value="DNA_mismatch_repair_MutS_C"/>
</dbReference>
<evidence type="ECO:0000256" key="7">
    <source>
        <dbReference type="ARBA" id="ARBA00025902"/>
    </source>
</evidence>
<dbReference type="GO" id="GO:0006298">
    <property type="term" value="P:mismatch repair"/>
    <property type="evidence" value="ECO:0007669"/>
    <property type="project" value="InterPro"/>
</dbReference>
<keyword evidence="6" id="KW-0469">Meiosis</keyword>
<dbReference type="Pfam" id="PF05192">
    <property type="entry name" value="MutS_III"/>
    <property type="match status" value="1"/>
</dbReference>
<dbReference type="InterPro" id="IPR027417">
    <property type="entry name" value="P-loop_NTPase"/>
</dbReference>
<dbReference type="EMBL" id="KV426416">
    <property type="protein sequence ID" value="KZV81113.1"/>
    <property type="molecule type" value="Genomic_DNA"/>
</dbReference>
<dbReference type="GO" id="GO:0005634">
    <property type="term" value="C:nucleus"/>
    <property type="evidence" value="ECO:0007669"/>
    <property type="project" value="TreeGrafter"/>
</dbReference>
<dbReference type="Proteomes" id="UP000077266">
    <property type="component" value="Unassembled WGS sequence"/>
</dbReference>
<dbReference type="FunFam" id="3.40.50.300:FF:000870">
    <property type="entry name" value="MutS protein homolog 4"/>
    <property type="match status" value="1"/>
</dbReference>
<dbReference type="PANTHER" id="PTHR11361">
    <property type="entry name" value="DNA MISMATCH REPAIR PROTEIN MUTS FAMILY MEMBER"/>
    <property type="match status" value="1"/>
</dbReference>
<name>A0A165BRG1_EXIGL</name>
<evidence type="ECO:0000256" key="3">
    <source>
        <dbReference type="ARBA" id="ARBA00022741"/>
    </source>
</evidence>
<dbReference type="InterPro" id="IPR045076">
    <property type="entry name" value="MutS"/>
</dbReference>
<evidence type="ECO:0000256" key="1">
    <source>
        <dbReference type="ARBA" id="ARBA00006271"/>
    </source>
</evidence>
<gene>
    <name evidence="10" type="ORF">EXIGLDRAFT_844900</name>
</gene>
<dbReference type="Pfam" id="PF05190">
    <property type="entry name" value="MutS_IV"/>
    <property type="match status" value="1"/>
</dbReference>
<dbReference type="Pfam" id="PF00488">
    <property type="entry name" value="MutS_V"/>
    <property type="match status" value="1"/>
</dbReference>
<keyword evidence="3" id="KW-0547">Nucleotide-binding</keyword>
<dbReference type="PANTHER" id="PTHR11361:SF21">
    <property type="entry name" value="MUTS PROTEIN HOMOLOG 4"/>
    <property type="match status" value="1"/>
</dbReference>
<dbReference type="Gene3D" id="1.10.1420.10">
    <property type="match status" value="2"/>
</dbReference>
<evidence type="ECO:0000256" key="8">
    <source>
        <dbReference type="ARBA" id="ARBA00073774"/>
    </source>
</evidence>
<dbReference type="GO" id="GO:0005524">
    <property type="term" value="F:ATP binding"/>
    <property type="evidence" value="ECO:0007669"/>
    <property type="project" value="UniProtKB-KW"/>
</dbReference>
<dbReference type="AlphaFoldDB" id="A0A165BRG1"/>
<comment type="subunit">
    <text evidence="7">Heterodimer consisting of MSH2-MSH3 (MutS beta). Forms a ternary complex with MutL alpha (MLH1-PMS1).</text>
</comment>
<dbReference type="STRING" id="1314781.A0A165BRG1"/>
<dbReference type="SUPFAM" id="SSF53150">
    <property type="entry name" value="DNA repair protein MutS, domain II"/>
    <property type="match status" value="1"/>
</dbReference>
<dbReference type="GO" id="GO:0007131">
    <property type="term" value="P:reciprocal meiotic recombination"/>
    <property type="evidence" value="ECO:0007669"/>
    <property type="project" value="TreeGrafter"/>
</dbReference>
<dbReference type="OrthoDB" id="276261at2759"/>
<dbReference type="SUPFAM" id="SSF48334">
    <property type="entry name" value="DNA repair protein MutS, domain III"/>
    <property type="match status" value="1"/>
</dbReference>
<proteinExistence type="inferred from homology"/>
<dbReference type="InterPro" id="IPR007861">
    <property type="entry name" value="DNA_mismatch_repair_MutS_clamp"/>
</dbReference>
<dbReference type="SUPFAM" id="SSF52540">
    <property type="entry name" value="P-loop containing nucleoside triphosphate hydrolases"/>
    <property type="match status" value="1"/>
</dbReference>
<reference evidence="10 11" key="1">
    <citation type="journal article" date="2016" name="Mol. Biol. Evol.">
        <title>Comparative Genomics of Early-Diverging Mushroom-Forming Fungi Provides Insights into the Origins of Lignocellulose Decay Capabilities.</title>
        <authorList>
            <person name="Nagy L.G."/>
            <person name="Riley R."/>
            <person name="Tritt A."/>
            <person name="Adam C."/>
            <person name="Daum C."/>
            <person name="Floudas D."/>
            <person name="Sun H."/>
            <person name="Yadav J.S."/>
            <person name="Pangilinan J."/>
            <person name="Larsson K.H."/>
            <person name="Matsuura K."/>
            <person name="Barry K."/>
            <person name="Labutti K."/>
            <person name="Kuo R."/>
            <person name="Ohm R.A."/>
            <person name="Bhattacharya S.S."/>
            <person name="Shirouzu T."/>
            <person name="Yoshinaga Y."/>
            <person name="Martin F.M."/>
            <person name="Grigoriev I.V."/>
            <person name="Hibbett D.S."/>
        </authorList>
    </citation>
    <scope>NUCLEOTIDE SEQUENCE [LARGE SCALE GENOMIC DNA]</scope>
    <source>
        <strain evidence="10 11">HHB12029</strain>
    </source>
</reference>
<dbReference type="InterPro" id="IPR036187">
    <property type="entry name" value="DNA_mismatch_repair_MutS_sf"/>
</dbReference>
<evidence type="ECO:0000313" key="10">
    <source>
        <dbReference type="EMBL" id="KZV81113.1"/>
    </source>
</evidence>
<evidence type="ECO:0000256" key="5">
    <source>
        <dbReference type="ARBA" id="ARBA00023125"/>
    </source>
</evidence>
<keyword evidence="5" id="KW-0238">DNA-binding</keyword>
<dbReference type="InterPro" id="IPR036678">
    <property type="entry name" value="MutS_con_dom_sf"/>
</dbReference>
<dbReference type="GO" id="GO:0030983">
    <property type="term" value="F:mismatched DNA binding"/>
    <property type="evidence" value="ECO:0007669"/>
    <property type="project" value="InterPro"/>
</dbReference>
<evidence type="ECO:0000313" key="11">
    <source>
        <dbReference type="Proteomes" id="UP000077266"/>
    </source>
</evidence>
<accession>A0A165BRG1</accession>
<feature type="domain" description="DNA mismatch repair proteins mutS family" evidence="9">
    <location>
        <begin position="661"/>
        <end position="677"/>
    </location>
</feature>
<evidence type="ECO:0000259" key="9">
    <source>
        <dbReference type="PROSITE" id="PS00486"/>
    </source>
</evidence>
<dbReference type="GO" id="GO:0140664">
    <property type="term" value="F:ATP-dependent DNA damage sensor activity"/>
    <property type="evidence" value="ECO:0007669"/>
    <property type="project" value="InterPro"/>
</dbReference>
<sequence length="852" mass="93645">MDDNGIRTPEAVGPNPDASFNLHIRRVFLHVASADALAPRNGAPNVGPPDDGEVVCAGDPHCRHQREQRRVIPQIFLRLVLADVHTLGVSREVGICALDRETGRVLLFQIADCQTYVKTLHHLDLYTPQIILMPETSFSQQHGQDSLLLRLLGEEYPQTPVEPVMRKYWNDTAGEFYALSATSALFKYAELKLNTVFNAHSLRFQFVSPDGTMLIDTETARNLELVANMTWKKSTHSLYGLLNHTCTPMAARLLRVNLLAPLTIRSSLDGRLDAVEELVQNEDKYAAMKEGLRAFGKNDLDKLISSLAASEAREIESAKPAATRISQMLALRSVVRALPAIRNALRLCTSNLLSIMEQLLSDPRIEEIDRKIGEHLNDDAVPQKGGGIAALNMRVYAVKANCNGLLDVARETFKEAVADVFALSRNVADIHGLPIAARYNSPETGFCFTVKKSALEGDLPRGFVHATTRGQTVSFSSLELGKLNMKVKDALNETLILSDKTITGLVQQVLMDAGALYKASEAVAILDMLWSFAHVSIIESYSRPEFTDTLAIKSGRHPILEKVQGAGSVVPNDVFCCEQSSFQLIQGPNLSGKSTYIRQIALITIMAMCGCFVPAEYASVRLHDALLTRLSNDDDMERNLSTFANEMATSAMILGLATEKTLVLVDELGRGTSPVEGVGIAHAIAEKLIEHKSFLNVCVCRHFNDLVTTLSKYPAVVNLHLSVQKTKRANNPAGLVFQYKIIDGAVNNKEHYGLDTAMLADLPEDVLSESRRVAELLGALQARQKGASASHKLAERRRLLLRLRTELNQALEHSTLPDEELEKLLASIQREVVVKVTKTLAPDKDEGSMIGG</sequence>
<dbReference type="PROSITE" id="PS00486">
    <property type="entry name" value="DNA_MISMATCH_REPAIR_2"/>
    <property type="match status" value="1"/>
</dbReference>
<dbReference type="Gene3D" id="3.40.50.300">
    <property type="entry name" value="P-loop containing nucleotide triphosphate hydrolases"/>
    <property type="match status" value="1"/>
</dbReference>
<evidence type="ECO:0000256" key="6">
    <source>
        <dbReference type="ARBA" id="ARBA00023254"/>
    </source>
</evidence>
<protein>
    <recommendedName>
        <fullName evidence="2 8">DNA mismatch repair protein MSH3</fullName>
    </recommendedName>
    <alternativeName>
        <fullName evidence="2 8">DNA mismatch repair protein MSH3</fullName>
    </alternativeName>
</protein>
<organism evidence="10 11">
    <name type="scientific">Exidia glandulosa HHB12029</name>
    <dbReference type="NCBI Taxonomy" id="1314781"/>
    <lineage>
        <taxon>Eukaryota</taxon>
        <taxon>Fungi</taxon>
        <taxon>Dikarya</taxon>
        <taxon>Basidiomycota</taxon>
        <taxon>Agaricomycotina</taxon>
        <taxon>Agaricomycetes</taxon>
        <taxon>Auriculariales</taxon>
        <taxon>Exidiaceae</taxon>
        <taxon>Exidia</taxon>
    </lineage>
</organism>
<evidence type="ECO:0000256" key="2">
    <source>
        <dbReference type="ARBA" id="ARBA00022151"/>
    </source>
</evidence>
<dbReference type="InParanoid" id="A0A165BRG1"/>
<comment type="similarity">
    <text evidence="1">Belongs to the DNA mismatch repair MutS family.</text>
</comment>
<keyword evidence="11" id="KW-1185">Reference proteome</keyword>
<dbReference type="SMART" id="SM00533">
    <property type="entry name" value="MUTSd"/>
    <property type="match status" value="1"/>
</dbReference>